<name>A0ABN2T7T3_9ACTN</name>
<organism evidence="2 3">
    <name type="scientific">Catenulispora subtropica</name>
    <dbReference type="NCBI Taxonomy" id="450798"/>
    <lineage>
        <taxon>Bacteria</taxon>
        <taxon>Bacillati</taxon>
        <taxon>Actinomycetota</taxon>
        <taxon>Actinomycetes</taxon>
        <taxon>Catenulisporales</taxon>
        <taxon>Catenulisporaceae</taxon>
        <taxon>Catenulispora</taxon>
    </lineage>
</organism>
<evidence type="ECO:0000313" key="3">
    <source>
        <dbReference type="Proteomes" id="UP001499854"/>
    </source>
</evidence>
<evidence type="ECO:0000256" key="1">
    <source>
        <dbReference type="SAM" id="MobiDB-lite"/>
    </source>
</evidence>
<evidence type="ECO:0000313" key="2">
    <source>
        <dbReference type="EMBL" id="GAA2001096.1"/>
    </source>
</evidence>
<protein>
    <recommendedName>
        <fullName evidence="4">UDP-N-acetylmuramyl pentapeptide phosphotransferase/UDP-N-acetylglucosamine-1-phosphate transferase</fullName>
    </recommendedName>
</protein>
<dbReference type="Proteomes" id="UP001499854">
    <property type="component" value="Unassembled WGS sequence"/>
</dbReference>
<reference evidence="2 3" key="1">
    <citation type="journal article" date="2019" name="Int. J. Syst. Evol. Microbiol.">
        <title>The Global Catalogue of Microorganisms (GCM) 10K type strain sequencing project: providing services to taxonomists for standard genome sequencing and annotation.</title>
        <authorList>
            <consortium name="The Broad Institute Genomics Platform"/>
            <consortium name="The Broad Institute Genome Sequencing Center for Infectious Disease"/>
            <person name="Wu L."/>
            <person name="Ma J."/>
        </authorList>
    </citation>
    <scope>NUCLEOTIDE SEQUENCE [LARGE SCALE GENOMIC DNA]</scope>
    <source>
        <strain evidence="2 3">JCM 16013</strain>
    </source>
</reference>
<keyword evidence="3" id="KW-1185">Reference proteome</keyword>
<sequence length="310" mass="30378">MMLGMRRTAAAAVVGAVAARGAYRLLSVRTPGGAGRWTRANNRGRDVTLLEGPAVSVGIAAAALVAPGIPARVRVAGCGAALGAGAVGLHDDLNERGTSKGFRGHLTALARGEVTTGAVKILGIGATGLAAGAALRRDPVDRVLAGVVVAGAANVINLFDLRPGRATKAALIGGAAGLRRGTVFGAAALGAAAALLPEDLGERAMLGDAGANALGAALGVATAASASRGRLVAVAATLAALTAASEKISFTKVIAATPPLRFLDELGRIGPDQNLVPGSSSGSSTGSGQRAPESRADRAAAPPQDELPHG</sequence>
<dbReference type="EMBL" id="BAAAQM010000070">
    <property type="protein sequence ID" value="GAA2001096.1"/>
    <property type="molecule type" value="Genomic_DNA"/>
</dbReference>
<proteinExistence type="predicted"/>
<accession>A0ABN2T7T3</accession>
<feature type="compositionally biased region" description="Low complexity" evidence="1">
    <location>
        <begin position="278"/>
        <end position="288"/>
    </location>
</feature>
<feature type="region of interest" description="Disordered" evidence="1">
    <location>
        <begin position="271"/>
        <end position="310"/>
    </location>
</feature>
<comment type="caution">
    <text evidence="2">The sequence shown here is derived from an EMBL/GenBank/DDBJ whole genome shotgun (WGS) entry which is preliminary data.</text>
</comment>
<gene>
    <name evidence="2" type="ORF">GCM10009838_78480</name>
</gene>
<evidence type="ECO:0008006" key="4">
    <source>
        <dbReference type="Google" id="ProtNLM"/>
    </source>
</evidence>